<proteinExistence type="predicted"/>
<organism evidence="1 2">
    <name type="scientific">Rhodocollybia butyracea</name>
    <dbReference type="NCBI Taxonomy" id="206335"/>
    <lineage>
        <taxon>Eukaryota</taxon>
        <taxon>Fungi</taxon>
        <taxon>Dikarya</taxon>
        <taxon>Basidiomycota</taxon>
        <taxon>Agaricomycotina</taxon>
        <taxon>Agaricomycetes</taxon>
        <taxon>Agaricomycetidae</taxon>
        <taxon>Agaricales</taxon>
        <taxon>Marasmiineae</taxon>
        <taxon>Omphalotaceae</taxon>
        <taxon>Rhodocollybia</taxon>
    </lineage>
</organism>
<comment type="caution">
    <text evidence="1">The sequence shown here is derived from an EMBL/GenBank/DDBJ whole genome shotgun (WGS) entry which is preliminary data.</text>
</comment>
<keyword evidence="2" id="KW-1185">Reference proteome</keyword>
<dbReference type="Proteomes" id="UP000772434">
    <property type="component" value="Unassembled WGS sequence"/>
</dbReference>
<dbReference type="AlphaFoldDB" id="A0A9P5PFQ5"/>
<dbReference type="EMBL" id="JADNRY010000207">
    <property type="protein sequence ID" value="KAF9061310.1"/>
    <property type="molecule type" value="Genomic_DNA"/>
</dbReference>
<accession>A0A9P5PFQ5</accession>
<feature type="non-terminal residue" evidence="1">
    <location>
        <position position="103"/>
    </location>
</feature>
<evidence type="ECO:0000313" key="2">
    <source>
        <dbReference type="Proteomes" id="UP000772434"/>
    </source>
</evidence>
<sequence length="103" mass="11698">MPEPEVYQAIRGIFKLTWICFWWRDEALSNSTFWSRIVIKDGPPPTTEVTAFLNECILRSGASMPLSIVISISLRQVALSVDFKQSHWIGSLFPSEPSSTHFP</sequence>
<protein>
    <submittedName>
        <fullName evidence="1">Uncharacterized protein</fullName>
    </submittedName>
</protein>
<name>A0A9P5PFQ5_9AGAR</name>
<gene>
    <name evidence="1" type="ORF">BDP27DRAFT_1452336</name>
</gene>
<reference evidence="1" key="1">
    <citation type="submission" date="2020-11" db="EMBL/GenBank/DDBJ databases">
        <authorList>
            <consortium name="DOE Joint Genome Institute"/>
            <person name="Ahrendt S."/>
            <person name="Riley R."/>
            <person name="Andreopoulos W."/>
            <person name="Labutti K."/>
            <person name="Pangilinan J."/>
            <person name="Ruiz-Duenas F.J."/>
            <person name="Barrasa J.M."/>
            <person name="Sanchez-Garcia M."/>
            <person name="Camarero S."/>
            <person name="Miyauchi S."/>
            <person name="Serrano A."/>
            <person name="Linde D."/>
            <person name="Babiker R."/>
            <person name="Drula E."/>
            <person name="Ayuso-Fernandez I."/>
            <person name="Pacheco R."/>
            <person name="Padilla G."/>
            <person name="Ferreira P."/>
            <person name="Barriuso J."/>
            <person name="Kellner H."/>
            <person name="Castanera R."/>
            <person name="Alfaro M."/>
            <person name="Ramirez L."/>
            <person name="Pisabarro A.G."/>
            <person name="Kuo A."/>
            <person name="Tritt A."/>
            <person name="Lipzen A."/>
            <person name="He G."/>
            <person name="Yan M."/>
            <person name="Ng V."/>
            <person name="Cullen D."/>
            <person name="Martin F."/>
            <person name="Rosso M.-N."/>
            <person name="Henrissat B."/>
            <person name="Hibbett D."/>
            <person name="Martinez A.T."/>
            <person name="Grigoriev I.V."/>
        </authorList>
    </citation>
    <scope>NUCLEOTIDE SEQUENCE</scope>
    <source>
        <strain evidence="1">AH 40177</strain>
    </source>
</reference>
<evidence type="ECO:0000313" key="1">
    <source>
        <dbReference type="EMBL" id="KAF9061310.1"/>
    </source>
</evidence>